<feature type="compositionally biased region" description="Low complexity" evidence="1">
    <location>
        <begin position="1"/>
        <end position="10"/>
    </location>
</feature>
<gene>
    <name evidence="2" type="ORF">SEVIR_4G179601v2</name>
</gene>
<dbReference type="Gramene" id="TKW21154">
    <property type="protein sequence ID" value="TKW21154"/>
    <property type="gene ID" value="SEVIR_4G179601v2"/>
</dbReference>
<dbReference type="AlphaFoldDB" id="A0A4U6V0C9"/>
<dbReference type="EMBL" id="CM016555">
    <property type="protein sequence ID" value="TKW21154.1"/>
    <property type="molecule type" value="Genomic_DNA"/>
</dbReference>
<protein>
    <submittedName>
        <fullName evidence="2">Uncharacterized protein</fullName>
    </submittedName>
</protein>
<reference evidence="2" key="1">
    <citation type="submission" date="2019-03" db="EMBL/GenBank/DDBJ databases">
        <title>WGS assembly of Setaria viridis.</title>
        <authorList>
            <person name="Huang P."/>
            <person name="Jenkins J."/>
            <person name="Grimwood J."/>
            <person name="Barry K."/>
            <person name="Healey A."/>
            <person name="Mamidi S."/>
            <person name="Sreedasyam A."/>
            <person name="Shu S."/>
            <person name="Feldman M."/>
            <person name="Wu J."/>
            <person name="Yu Y."/>
            <person name="Chen C."/>
            <person name="Johnson J."/>
            <person name="Rokhsar D."/>
            <person name="Baxter I."/>
            <person name="Schmutz J."/>
            <person name="Brutnell T."/>
            <person name="Kellogg E."/>
        </authorList>
    </citation>
    <scope>NUCLEOTIDE SEQUENCE [LARGE SCALE GENOMIC DNA]</scope>
</reference>
<feature type="region of interest" description="Disordered" evidence="1">
    <location>
        <begin position="1"/>
        <end position="63"/>
    </location>
</feature>
<accession>A0A4U6V0C9</accession>
<evidence type="ECO:0000313" key="2">
    <source>
        <dbReference type="EMBL" id="TKW21154.1"/>
    </source>
</evidence>
<proteinExistence type="predicted"/>
<organism evidence="2 3">
    <name type="scientific">Setaria viridis</name>
    <name type="common">Green bristlegrass</name>
    <name type="synonym">Setaria italica subsp. viridis</name>
    <dbReference type="NCBI Taxonomy" id="4556"/>
    <lineage>
        <taxon>Eukaryota</taxon>
        <taxon>Viridiplantae</taxon>
        <taxon>Streptophyta</taxon>
        <taxon>Embryophyta</taxon>
        <taxon>Tracheophyta</taxon>
        <taxon>Spermatophyta</taxon>
        <taxon>Magnoliopsida</taxon>
        <taxon>Liliopsida</taxon>
        <taxon>Poales</taxon>
        <taxon>Poaceae</taxon>
        <taxon>PACMAD clade</taxon>
        <taxon>Panicoideae</taxon>
        <taxon>Panicodae</taxon>
        <taxon>Paniceae</taxon>
        <taxon>Cenchrinae</taxon>
        <taxon>Setaria</taxon>
    </lineage>
</organism>
<dbReference type="Proteomes" id="UP000298652">
    <property type="component" value="Chromosome 4"/>
</dbReference>
<keyword evidence="3" id="KW-1185">Reference proteome</keyword>
<sequence length="175" mass="19542">MPSISSSGSCAPPPSPLARRRPYSRQPSSTTAIAGTPCARRRRPRALPPLPHAEARASTPAAAPYVRRHSRHPLLPPCRGQATVVSCGRLRPRALRQRLGCRCPLAVVAALPPLLPLQGRCRPRFRGRRRTSPSPVPLHDAVRLLRRRASAAHRCPVRRPRCCYRRRRRGKQPRN</sequence>
<name>A0A4U6V0C9_SETVI</name>
<evidence type="ECO:0000256" key="1">
    <source>
        <dbReference type="SAM" id="MobiDB-lite"/>
    </source>
</evidence>
<evidence type="ECO:0000313" key="3">
    <source>
        <dbReference type="Proteomes" id="UP000298652"/>
    </source>
</evidence>